<proteinExistence type="predicted"/>
<sequence>MTPNAGVNTTFAMTSQVCYIISVPKKTKQEKIIAELRRKLDTTSLHLEGVHSFDHAQDKSATFQVSHQANQNIPLQNPASHFSLPASPSLPLNTTSIILIKKDLLKTLFLSLLAFGFELVIYWAWNK</sequence>
<feature type="transmembrane region" description="Helical" evidence="1">
    <location>
        <begin position="107"/>
        <end position="125"/>
    </location>
</feature>
<evidence type="ECO:0000313" key="3">
    <source>
        <dbReference type="Proteomes" id="UP000228996"/>
    </source>
</evidence>
<keyword evidence="1" id="KW-0472">Membrane</keyword>
<accession>A0A2M6XE57</accession>
<organism evidence="2 3">
    <name type="scientific">Candidatus Shapirobacteria bacterium CG08_land_8_20_14_0_20_39_18</name>
    <dbReference type="NCBI Taxonomy" id="1974883"/>
    <lineage>
        <taxon>Bacteria</taxon>
        <taxon>Candidatus Shapironibacteriota</taxon>
    </lineage>
</organism>
<comment type="caution">
    <text evidence="2">The sequence shown here is derived from an EMBL/GenBank/DDBJ whole genome shotgun (WGS) entry which is preliminary data.</text>
</comment>
<name>A0A2M6XE57_9BACT</name>
<keyword evidence="1" id="KW-1133">Transmembrane helix</keyword>
<dbReference type="AlphaFoldDB" id="A0A2M6XE57"/>
<evidence type="ECO:0000256" key="1">
    <source>
        <dbReference type="SAM" id="Phobius"/>
    </source>
</evidence>
<reference evidence="3" key="1">
    <citation type="submission" date="2017-09" db="EMBL/GenBank/DDBJ databases">
        <title>Depth-based differentiation of microbial function through sediment-hosted aquifers and enrichment of novel symbionts in the deep terrestrial subsurface.</title>
        <authorList>
            <person name="Probst A.J."/>
            <person name="Ladd B."/>
            <person name="Jarett J.K."/>
            <person name="Geller-Mcgrath D.E."/>
            <person name="Sieber C.M.K."/>
            <person name="Emerson J.B."/>
            <person name="Anantharaman K."/>
            <person name="Thomas B.C."/>
            <person name="Malmstrom R."/>
            <person name="Stieglmeier M."/>
            <person name="Klingl A."/>
            <person name="Woyke T."/>
            <person name="Ryan C.M."/>
            <person name="Banfield J.F."/>
        </authorList>
    </citation>
    <scope>NUCLEOTIDE SEQUENCE [LARGE SCALE GENOMIC DNA]</scope>
</reference>
<gene>
    <name evidence="2" type="ORF">COT44_00305</name>
</gene>
<protein>
    <submittedName>
        <fullName evidence="2">Uncharacterized protein</fullName>
    </submittedName>
</protein>
<keyword evidence="1" id="KW-0812">Transmembrane</keyword>
<dbReference type="EMBL" id="PEYO01000002">
    <property type="protein sequence ID" value="PIU03955.1"/>
    <property type="molecule type" value="Genomic_DNA"/>
</dbReference>
<evidence type="ECO:0000313" key="2">
    <source>
        <dbReference type="EMBL" id="PIU03955.1"/>
    </source>
</evidence>
<dbReference type="Proteomes" id="UP000228996">
    <property type="component" value="Unassembled WGS sequence"/>
</dbReference>